<gene>
    <name evidence="2" type="ORF">PCOR1329_LOCUS31962</name>
</gene>
<name>A0ABN9SRL4_9DINO</name>
<proteinExistence type="predicted"/>
<dbReference type="Proteomes" id="UP001189429">
    <property type="component" value="Unassembled WGS sequence"/>
</dbReference>
<keyword evidence="1" id="KW-0732">Signal</keyword>
<reference evidence="2" key="1">
    <citation type="submission" date="2023-10" db="EMBL/GenBank/DDBJ databases">
        <authorList>
            <person name="Chen Y."/>
            <person name="Shah S."/>
            <person name="Dougan E. K."/>
            <person name="Thang M."/>
            <person name="Chan C."/>
        </authorList>
    </citation>
    <scope>NUCLEOTIDE SEQUENCE [LARGE SCALE GENOMIC DNA]</scope>
</reference>
<evidence type="ECO:0000313" key="2">
    <source>
        <dbReference type="EMBL" id="CAK0834576.1"/>
    </source>
</evidence>
<evidence type="ECO:0000256" key="1">
    <source>
        <dbReference type="SAM" id="SignalP"/>
    </source>
</evidence>
<dbReference type="EMBL" id="CAUYUJ010012780">
    <property type="protein sequence ID" value="CAK0834576.1"/>
    <property type="molecule type" value="Genomic_DNA"/>
</dbReference>
<organism evidence="2 3">
    <name type="scientific">Prorocentrum cordatum</name>
    <dbReference type="NCBI Taxonomy" id="2364126"/>
    <lineage>
        <taxon>Eukaryota</taxon>
        <taxon>Sar</taxon>
        <taxon>Alveolata</taxon>
        <taxon>Dinophyceae</taxon>
        <taxon>Prorocentrales</taxon>
        <taxon>Prorocentraceae</taxon>
        <taxon>Prorocentrum</taxon>
    </lineage>
</organism>
<accession>A0ABN9SRL4</accession>
<feature type="signal peptide" evidence="1">
    <location>
        <begin position="1"/>
        <end position="18"/>
    </location>
</feature>
<evidence type="ECO:0000313" key="3">
    <source>
        <dbReference type="Proteomes" id="UP001189429"/>
    </source>
</evidence>
<comment type="caution">
    <text evidence="2">The sequence shown here is derived from an EMBL/GenBank/DDBJ whole genome shotgun (WGS) entry which is preliminary data.</text>
</comment>
<protein>
    <recommendedName>
        <fullName evidence="4">Subtilisin</fullName>
    </recommendedName>
</protein>
<feature type="chain" id="PRO_5046105718" description="Subtilisin" evidence="1">
    <location>
        <begin position="19"/>
        <end position="338"/>
    </location>
</feature>
<keyword evidence="3" id="KW-1185">Reference proteome</keyword>
<evidence type="ECO:0008006" key="4">
    <source>
        <dbReference type="Google" id="ProtNLM"/>
    </source>
</evidence>
<sequence length="338" mass="36824">MFGIMTYLCAVGLAATCAEHVDMQLMQMHTAFLLPGSGNQQGCHTSTQGEECYEKVMWAMRTGIKKHPEWYLPLTSNSSLEDFQQHLHATDRLSDACPKPCAAAQSEERLRTSFGTPMPTALHVGTPMPTEIHLDDLLTSVYPGYEQVGRNCQCGTLIRRFSEEHDSLESCAEECNLYPHCDAIAIQPWQSIWRGQCDLFTAACEETNGHDSNTTCADPYPAGAISVNFNRMPTSAPTPAPTASLDACDVTDGSFMSSSYPCQCGSEVCVTNEVCSRDRRGFSCDPPGILKVEWPCLTTSIGSPYFVFAGSSVTGAPVYSNTDGHGGGHLLGRVVRWH</sequence>